<keyword evidence="2" id="KW-1133">Transmembrane helix</keyword>
<evidence type="ECO:0000313" key="3">
    <source>
        <dbReference type="EMBL" id="KAH8025789.1"/>
    </source>
</evidence>
<comment type="caution">
    <text evidence="3">The sequence shown here is derived from an EMBL/GenBank/DDBJ whole genome shotgun (WGS) entry which is preliminary data.</text>
</comment>
<keyword evidence="2" id="KW-0812">Transmembrane</keyword>
<feature type="transmembrane region" description="Helical" evidence="2">
    <location>
        <begin position="203"/>
        <end position="224"/>
    </location>
</feature>
<reference evidence="3" key="2">
    <citation type="submission" date="2021-09" db="EMBL/GenBank/DDBJ databases">
        <authorList>
            <person name="Jia N."/>
            <person name="Wang J."/>
            <person name="Shi W."/>
            <person name="Du L."/>
            <person name="Sun Y."/>
            <person name="Zhan W."/>
            <person name="Jiang J."/>
            <person name="Wang Q."/>
            <person name="Zhang B."/>
            <person name="Ji P."/>
            <person name="Sakyi L.B."/>
            <person name="Cui X."/>
            <person name="Yuan T."/>
            <person name="Jiang B."/>
            <person name="Yang W."/>
            <person name="Lam T.T.-Y."/>
            <person name="Chang Q."/>
            <person name="Ding S."/>
            <person name="Wang X."/>
            <person name="Zhu J."/>
            <person name="Ruan X."/>
            <person name="Zhao L."/>
            <person name="Wei J."/>
            <person name="Que T."/>
            <person name="Du C."/>
            <person name="Cheng J."/>
            <person name="Dai P."/>
            <person name="Han X."/>
            <person name="Huang E."/>
            <person name="Gao Y."/>
            <person name="Liu J."/>
            <person name="Shao H."/>
            <person name="Ye R."/>
            <person name="Li L."/>
            <person name="Wei W."/>
            <person name="Wang X."/>
            <person name="Wang C."/>
            <person name="Huo Q."/>
            <person name="Li W."/>
            <person name="Guo W."/>
            <person name="Chen H."/>
            <person name="Chen S."/>
            <person name="Zhou L."/>
            <person name="Zhou L."/>
            <person name="Ni X."/>
            <person name="Tian J."/>
            <person name="Zhou Y."/>
            <person name="Sheng Y."/>
            <person name="Liu T."/>
            <person name="Pan Y."/>
            <person name="Xia L."/>
            <person name="Li J."/>
            <person name="Zhao F."/>
            <person name="Cao W."/>
        </authorList>
    </citation>
    <scope>NUCLEOTIDE SEQUENCE</scope>
    <source>
        <strain evidence="3">Rmic-2018</strain>
        <tissue evidence="3">Larvae</tissue>
    </source>
</reference>
<feature type="region of interest" description="Disordered" evidence="1">
    <location>
        <begin position="27"/>
        <end position="176"/>
    </location>
</feature>
<dbReference type="EMBL" id="JABSTU010000007">
    <property type="protein sequence ID" value="KAH8025789.1"/>
    <property type="molecule type" value="Genomic_DNA"/>
</dbReference>
<dbReference type="VEuPathDB" id="VectorBase:LOC119163305"/>
<dbReference type="VEuPathDB" id="VectorBase:LOC119169942"/>
<dbReference type="Proteomes" id="UP000821866">
    <property type="component" value="Unassembled WGS sequence"/>
</dbReference>
<proteinExistence type="predicted"/>
<accession>A0A9J6DU96</accession>
<evidence type="ECO:0008006" key="5">
    <source>
        <dbReference type="Google" id="ProtNLM"/>
    </source>
</evidence>
<evidence type="ECO:0000313" key="4">
    <source>
        <dbReference type="Proteomes" id="UP000821866"/>
    </source>
</evidence>
<organism evidence="3 4">
    <name type="scientific">Rhipicephalus microplus</name>
    <name type="common">Cattle tick</name>
    <name type="synonym">Boophilus microplus</name>
    <dbReference type="NCBI Taxonomy" id="6941"/>
    <lineage>
        <taxon>Eukaryota</taxon>
        <taxon>Metazoa</taxon>
        <taxon>Ecdysozoa</taxon>
        <taxon>Arthropoda</taxon>
        <taxon>Chelicerata</taxon>
        <taxon>Arachnida</taxon>
        <taxon>Acari</taxon>
        <taxon>Parasitiformes</taxon>
        <taxon>Ixodida</taxon>
        <taxon>Ixodoidea</taxon>
        <taxon>Ixodidae</taxon>
        <taxon>Rhipicephalinae</taxon>
        <taxon>Rhipicephalus</taxon>
        <taxon>Boophilus</taxon>
    </lineage>
</organism>
<feature type="compositionally biased region" description="Low complexity" evidence="1">
    <location>
        <begin position="30"/>
        <end position="43"/>
    </location>
</feature>
<dbReference type="AlphaFoldDB" id="A0A9J6DU96"/>
<dbReference type="PANTHER" id="PTHR46579:SF1">
    <property type="entry name" value="F5_8 TYPE C DOMAIN-CONTAINING PROTEIN"/>
    <property type="match status" value="1"/>
</dbReference>
<name>A0A9J6DU96_RHIMP</name>
<evidence type="ECO:0000256" key="1">
    <source>
        <dbReference type="SAM" id="MobiDB-lite"/>
    </source>
</evidence>
<keyword evidence="2" id="KW-0472">Membrane</keyword>
<feature type="compositionally biased region" description="Basic and acidic residues" evidence="1">
    <location>
        <begin position="114"/>
        <end position="134"/>
    </location>
</feature>
<protein>
    <recommendedName>
        <fullName evidence="5">Transposase domain-containing protein</fullName>
    </recommendedName>
</protein>
<gene>
    <name evidence="3" type="ORF">HPB51_011467</name>
</gene>
<sequence>MSQLTAKKRRKLYLGPDIEFVVPRSTRWYSQQSTSSASATATTRLAGVLNSPPDSSHASQTSPGDRCLTDGCSVDTSSIGVRTEVPEGSDDFFNSAHGVGDNAYQSPEECPDNESNHSENDSEDGDTRPFRDTDQDPSSGTEEDSGDYLCGDDASVNRDQNPGAEGDISGDRSSVPSFDESELLARCVADFGTKTLPGSATTIAVAIVLIMSFIAAHGLSWSAVDDLLKLVEALFGFEKCGLPQSKYLLRKLWSTKCDSVSKYHYCCSQCGKLLDISSDKIHLTCNVCQSTVKVSDVKSGGTFFSILDVGMQLSSTIESLSGVLFENLSKLKQQAEVGCHLIRDITSGMMHRTLREKGVLRWSDLTITLNTDGSPLYKSSNSSIWPIQMIINELPAPYRYKNVILGGLWYGRKHPNMLVFLEKFVESLCRTGELIWKYSSTVIHSKIYTICVCVDAPARAAVGNQVQFNGFFGCPWCLACGESQEGRLIYLNAEPDVERTSAGIRRDMTLASRLKTPVNGLKGVSPLVKLPHFDLVWGYTVEYMHSVLLGVTRQFAEYWFDSSNSNEPYYMAPALTRSLILPVKPTLFTNTEFTLEQLGAK</sequence>
<feature type="compositionally biased region" description="Polar residues" evidence="1">
    <location>
        <begin position="52"/>
        <end position="63"/>
    </location>
</feature>
<evidence type="ECO:0000256" key="2">
    <source>
        <dbReference type="SAM" id="Phobius"/>
    </source>
</evidence>
<dbReference type="PANTHER" id="PTHR46579">
    <property type="entry name" value="F5/8 TYPE C DOMAIN-CONTAINING PROTEIN-RELATED"/>
    <property type="match status" value="1"/>
</dbReference>
<reference evidence="3" key="1">
    <citation type="journal article" date="2020" name="Cell">
        <title>Large-Scale Comparative Analyses of Tick Genomes Elucidate Their Genetic Diversity and Vector Capacities.</title>
        <authorList>
            <consortium name="Tick Genome and Microbiome Consortium (TIGMIC)"/>
            <person name="Jia N."/>
            <person name="Wang J."/>
            <person name="Shi W."/>
            <person name="Du L."/>
            <person name="Sun Y."/>
            <person name="Zhan W."/>
            <person name="Jiang J.F."/>
            <person name="Wang Q."/>
            <person name="Zhang B."/>
            <person name="Ji P."/>
            <person name="Bell-Sakyi L."/>
            <person name="Cui X.M."/>
            <person name="Yuan T.T."/>
            <person name="Jiang B.G."/>
            <person name="Yang W.F."/>
            <person name="Lam T.T."/>
            <person name="Chang Q.C."/>
            <person name="Ding S.J."/>
            <person name="Wang X.J."/>
            <person name="Zhu J.G."/>
            <person name="Ruan X.D."/>
            <person name="Zhao L."/>
            <person name="Wei J.T."/>
            <person name="Ye R.Z."/>
            <person name="Que T.C."/>
            <person name="Du C.H."/>
            <person name="Zhou Y.H."/>
            <person name="Cheng J.X."/>
            <person name="Dai P.F."/>
            <person name="Guo W.B."/>
            <person name="Han X.H."/>
            <person name="Huang E.J."/>
            <person name="Li L.F."/>
            <person name="Wei W."/>
            <person name="Gao Y.C."/>
            <person name="Liu J.Z."/>
            <person name="Shao H.Z."/>
            <person name="Wang X."/>
            <person name="Wang C.C."/>
            <person name="Yang T.C."/>
            <person name="Huo Q.B."/>
            <person name="Li W."/>
            <person name="Chen H.Y."/>
            <person name="Chen S.E."/>
            <person name="Zhou L.G."/>
            <person name="Ni X.B."/>
            <person name="Tian J.H."/>
            <person name="Sheng Y."/>
            <person name="Liu T."/>
            <person name="Pan Y.S."/>
            <person name="Xia L.Y."/>
            <person name="Li J."/>
            <person name="Zhao F."/>
            <person name="Cao W.C."/>
        </authorList>
    </citation>
    <scope>NUCLEOTIDE SEQUENCE</scope>
    <source>
        <strain evidence="3">Rmic-2018</strain>
    </source>
</reference>
<keyword evidence="4" id="KW-1185">Reference proteome</keyword>